<gene>
    <name evidence="7" type="ORF">H1P_3830001</name>
</gene>
<keyword evidence="4 5" id="KW-0472">Membrane</keyword>
<name>A0A563VWR4_9CYAN</name>
<evidence type="ECO:0000256" key="1">
    <source>
        <dbReference type="ARBA" id="ARBA00004651"/>
    </source>
</evidence>
<evidence type="ECO:0000313" key="7">
    <source>
        <dbReference type="EMBL" id="VEP15898.1"/>
    </source>
</evidence>
<organism evidence="7 8">
    <name type="scientific">Hyella patelloides LEGE 07179</name>
    <dbReference type="NCBI Taxonomy" id="945734"/>
    <lineage>
        <taxon>Bacteria</taxon>
        <taxon>Bacillati</taxon>
        <taxon>Cyanobacteriota</taxon>
        <taxon>Cyanophyceae</taxon>
        <taxon>Pleurocapsales</taxon>
        <taxon>Hyellaceae</taxon>
        <taxon>Hyella</taxon>
    </lineage>
</organism>
<sequence>MLLGVVSYGVGTLGALVGGLTVNFLDRKRLLIAGGCFQAVIISAFLLPAWGFSSLVILYILGIVFNGTFGFAETATSTIKMDRSDPNSPGRDFTIQTSIAFISSVIAGSISGSITEAVGYSGLFILSVVLTLLNLVLIFKLKVEDLKQ</sequence>
<accession>A0A563VWR4</accession>
<dbReference type="GO" id="GO:0022857">
    <property type="term" value="F:transmembrane transporter activity"/>
    <property type="evidence" value="ECO:0007669"/>
    <property type="project" value="InterPro"/>
</dbReference>
<feature type="transmembrane region" description="Helical" evidence="5">
    <location>
        <begin position="120"/>
        <end position="139"/>
    </location>
</feature>
<keyword evidence="8" id="KW-1185">Reference proteome</keyword>
<protein>
    <submittedName>
        <fullName evidence="7">Arabinose efflux permease family protein</fullName>
    </submittedName>
</protein>
<evidence type="ECO:0000313" key="8">
    <source>
        <dbReference type="Proteomes" id="UP000320055"/>
    </source>
</evidence>
<dbReference type="SUPFAM" id="SSF103473">
    <property type="entry name" value="MFS general substrate transporter"/>
    <property type="match status" value="1"/>
</dbReference>
<dbReference type="Proteomes" id="UP000320055">
    <property type="component" value="Unassembled WGS sequence"/>
</dbReference>
<evidence type="ECO:0000259" key="6">
    <source>
        <dbReference type="PROSITE" id="PS50850"/>
    </source>
</evidence>
<evidence type="ECO:0000256" key="2">
    <source>
        <dbReference type="ARBA" id="ARBA00022692"/>
    </source>
</evidence>
<dbReference type="AlphaFoldDB" id="A0A563VWR4"/>
<keyword evidence="3 5" id="KW-1133">Transmembrane helix</keyword>
<dbReference type="PROSITE" id="PS50850">
    <property type="entry name" value="MFS"/>
    <property type="match status" value="1"/>
</dbReference>
<feature type="transmembrane region" description="Helical" evidence="5">
    <location>
        <begin position="30"/>
        <end position="50"/>
    </location>
</feature>
<feature type="transmembrane region" description="Helical" evidence="5">
    <location>
        <begin position="6"/>
        <end position="25"/>
    </location>
</feature>
<proteinExistence type="predicted"/>
<comment type="subcellular location">
    <subcellularLocation>
        <location evidence="1">Cell membrane</location>
        <topology evidence="1">Multi-pass membrane protein</topology>
    </subcellularLocation>
</comment>
<feature type="domain" description="Major facilitator superfamily (MFS) profile" evidence="6">
    <location>
        <begin position="1"/>
        <end position="146"/>
    </location>
</feature>
<evidence type="ECO:0000256" key="3">
    <source>
        <dbReference type="ARBA" id="ARBA00022989"/>
    </source>
</evidence>
<dbReference type="InterPro" id="IPR020846">
    <property type="entry name" value="MFS_dom"/>
</dbReference>
<evidence type="ECO:0000256" key="4">
    <source>
        <dbReference type="ARBA" id="ARBA00023136"/>
    </source>
</evidence>
<dbReference type="InterPro" id="IPR036259">
    <property type="entry name" value="MFS_trans_sf"/>
</dbReference>
<dbReference type="Gene3D" id="1.20.1250.20">
    <property type="entry name" value="MFS general substrate transporter like domains"/>
    <property type="match status" value="1"/>
</dbReference>
<dbReference type="EMBL" id="CAACVJ010000316">
    <property type="protein sequence ID" value="VEP15898.1"/>
    <property type="molecule type" value="Genomic_DNA"/>
</dbReference>
<dbReference type="InterPro" id="IPR011701">
    <property type="entry name" value="MFS"/>
</dbReference>
<reference evidence="7 8" key="1">
    <citation type="submission" date="2019-01" db="EMBL/GenBank/DDBJ databases">
        <authorList>
            <person name="Brito A."/>
        </authorList>
    </citation>
    <scope>NUCLEOTIDE SEQUENCE [LARGE SCALE GENOMIC DNA]</scope>
    <source>
        <strain evidence="7">1</strain>
    </source>
</reference>
<evidence type="ECO:0000256" key="5">
    <source>
        <dbReference type="SAM" id="Phobius"/>
    </source>
</evidence>
<dbReference type="GO" id="GO:0005886">
    <property type="term" value="C:plasma membrane"/>
    <property type="evidence" value="ECO:0007669"/>
    <property type="project" value="UniProtKB-SubCell"/>
</dbReference>
<dbReference type="Pfam" id="PF07690">
    <property type="entry name" value="MFS_1"/>
    <property type="match status" value="1"/>
</dbReference>
<keyword evidence="2 5" id="KW-0812">Transmembrane</keyword>